<accession>X6MRP7</accession>
<protein>
    <submittedName>
        <fullName evidence="2">Uncharacterized protein</fullName>
    </submittedName>
</protein>
<evidence type="ECO:0000313" key="2">
    <source>
        <dbReference type="EMBL" id="ETO16127.1"/>
    </source>
</evidence>
<feature type="compositionally biased region" description="Low complexity" evidence="1">
    <location>
        <begin position="91"/>
        <end position="105"/>
    </location>
</feature>
<comment type="caution">
    <text evidence="2">The sequence shown here is derived from an EMBL/GenBank/DDBJ whole genome shotgun (WGS) entry which is preliminary data.</text>
</comment>
<dbReference type="AlphaFoldDB" id="X6MRP7"/>
<reference evidence="2 3" key="1">
    <citation type="journal article" date="2013" name="Curr. Biol.">
        <title>The Genome of the Foraminiferan Reticulomyxa filosa.</title>
        <authorList>
            <person name="Glockner G."/>
            <person name="Hulsmann N."/>
            <person name="Schleicher M."/>
            <person name="Noegel A.A."/>
            <person name="Eichinger L."/>
            <person name="Gallinger C."/>
            <person name="Pawlowski J."/>
            <person name="Sierra R."/>
            <person name="Euteneuer U."/>
            <person name="Pillet L."/>
            <person name="Moustafa A."/>
            <person name="Platzer M."/>
            <person name="Groth M."/>
            <person name="Szafranski K."/>
            <person name="Schliwa M."/>
        </authorList>
    </citation>
    <scope>NUCLEOTIDE SEQUENCE [LARGE SCALE GENOMIC DNA]</scope>
</reference>
<gene>
    <name evidence="2" type="ORF">RFI_21230</name>
</gene>
<keyword evidence="3" id="KW-1185">Reference proteome</keyword>
<feature type="region of interest" description="Disordered" evidence="1">
    <location>
        <begin position="91"/>
        <end position="110"/>
    </location>
</feature>
<organism evidence="2 3">
    <name type="scientific">Reticulomyxa filosa</name>
    <dbReference type="NCBI Taxonomy" id="46433"/>
    <lineage>
        <taxon>Eukaryota</taxon>
        <taxon>Sar</taxon>
        <taxon>Rhizaria</taxon>
        <taxon>Retaria</taxon>
        <taxon>Foraminifera</taxon>
        <taxon>Monothalamids</taxon>
        <taxon>Reticulomyxidae</taxon>
        <taxon>Reticulomyxa</taxon>
    </lineage>
</organism>
<dbReference type="Proteomes" id="UP000023152">
    <property type="component" value="Unassembled WGS sequence"/>
</dbReference>
<evidence type="ECO:0000313" key="3">
    <source>
        <dbReference type="Proteomes" id="UP000023152"/>
    </source>
</evidence>
<feature type="compositionally biased region" description="Polar residues" evidence="1">
    <location>
        <begin position="203"/>
        <end position="215"/>
    </location>
</feature>
<feature type="region of interest" description="Disordered" evidence="1">
    <location>
        <begin position="199"/>
        <end position="222"/>
    </location>
</feature>
<evidence type="ECO:0000256" key="1">
    <source>
        <dbReference type="SAM" id="MobiDB-lite"/>
    </source>
</evidence>
<sequence>MHIHIHIFLSTLFFQDISKLFERVLSLELDGSLVTELPETANARTTELTMYVKGGSFGQDLYQKYSLPTTITQFKVSPVGSSCVVKGWNDSSAATSTSGSTTPSARFTRRQYRNEIGGATPDDDIKLDTNNKHKPAGPQYTGFNPQHQSTLRRENDAMFEDKKVVSNAPNSSSVSSDQFQSVGSAVEVSPNVEKKMTFKDKLQNSQKAAKKTSTLRIAGGTQ</sequence>
<dbReference type="EMBL" id="ASPP01018545">
    <property type="protein sequence ID" value="ETO16127.1"/>
    <property type="molecule type" value="Genomic_DNA"/>
</dbReference>
<name>X6MRP7_RETFI</name>
<proteinExistence type="predicted"/>